<name>A0ABW3HKF7_9BACL</name>
<keyword evidence="2" id="KW-1185">Reference proteome</keyword>
<dbReference type="Proteomes" id="UP001596989">
    <property type="component" value="Unassembled WGS sequence"/>
</dbReference>
<sequence length="72" mass="8426">MEEFQERIDQATTALILLSRAFEQLELKHSDLLSKDYPFTVCLLEFVRGMLHWQDTINNHMEAIKRGETADS</sequence>
<accession>A0ABW3HKF7</accession>
<organism evidence="1 2">
    <name type="scientific">Paenibacillus chungangensis</name>
    <dbReference type="NCBI Taxonomy" id="696535"/>
    <lineage>
        <taxon>Bacteria</taxon>
        <taxon>Bacillati</taxon>
        <taxon>Bacillota</taxon>
        <taxon>Bacilli</taxon>
        <taxon>Bacillales</taxon>
        <taxon>Paenibacillaceae</taxon>
        <taxon>Paenibacillus</taxon>
    </lineage>
</organism>
<protein>
    <submittedName>
        <fullName evidence="1">Uncharacterized protein</fullName>
    </submittedName>
</protein>
<comment type="caution">
    <text evidence="1">The sequence shown here is derived from an EMBL/GenBank/DDBJ whole genome shotgun (WGS) entry which is preliminary data.</text>
</comment>
<evidence type="ECO:0000313" key="2">
    <source>
        <dbReference type="Proteomes" id="UP001596989"/>
    </source>
</evidence>
<reference evidence="2" key="1">
    <citation type="journal article" date="2019" name="Int. J. Syst. Evol. Microbiol.">
        <title>The Global Catalogue of Microorganisms (GCM) 10K type strain sequencing project: providing services to taxonomists for standard genome sequencing and annotation.</title>
        <authorList>
            <consortium name="The Broad Institute Genomics Platform"/>
            <consortium name="The Broad Institute Genome Sequencing Center for Infectious Disease"/>
            <person name="Wu L."/>
            <person name="Ma J."/>
        </authorList>
    </citation>
    <scope>NUCLEOTIDE SEQUENCE [LARGE SCALE GENOMIC DNA]</scope>
    <source>
        <strain evidence="2">CCUG 59129</strain>
    </source>
</reference>
<proteinExistence type="predicted"/>
<dbReference type="EMBL" id="JBHTJZ010000004">
    <property type="protein sequence ID" value="MFD0957974.1"/>
    <property type="molecule type" value="Genomic_DNA"/>
</dbReference>
<evidence type="ECO:0000313" key="1">
    <source>
        <dbReference type="EMBL" id="MFD0957974.1"/>
    </source>
</evidence>
<dbReference type="RefSeq" id="WP_377561600.1">
    <property type="nucleotide sequence ID" value="NZ_JBHTJZ010000004.1"/>
</dbReference>
<gene>
    <name evidence="1" type="ORF">ACFQ2I_01075</name>
</gene>